<dbReference type="Gene3D" id="3.40.720.10">
    <property type="entry name" value="Alkaline Phosphatase, subunit A"/>
    <property type="match status" value="1"/>
</dbReference>
<dbReference type="InterPro" id="IPR017850">
    <property type="entry name" value="Alkaline_phosphatase_core_sf"/>
</dbReference>
<comment type="subcellular location">
    <subcellularLocation>
        <location evidence="1">Cell membrane</location>
        <topology evidence="1">Multi-pass membrane protein</topology>
    </subcellularLocation>
</comment>
<dbReference type="GO" id="GO:0016740">
    <property type="term" value="F:transferase activity"/>
    <property type="evidence" value="ECO:0007669"/>
    <property type="project" value="UniProtKB-KW"/>
</dbReference>
<keyword evidence="5 6" id="KW-0472">Membrane</keyword>
<evidence type="ECO:0000256" key="5">
    <source>
        <dbReference type="ARBA" id="ARBA00023136"/>
    </source>
</evidence>
<dbReference type="EMBL" id="JBHRSQ010000014">
    <property type="protein sequence ID" value="MFC2992559.1"/>
    <property type="molecule type" value="Genomic_DNA"/>
</dbReference>
<dbReference type="CDD" id="cd16015">
    <property type="entry name" value="LTA_synthase"/>
    <property type="match status" value="1"/>
</dbReference>
<dbReference type="EC" id="2.7.8.-" evidence="8"/>
<evidence type="ECO:0000256" key="6">
    <source>
        <dbReference type="SAM" id="Phobius"/>
    </source>
</evidence>
<dbReference type="PANTHER" id="PTHR47371:SF3">
    <property type="entry name" value="PHOSPHOGLYCEROL TRANSFERASE I"/>
    <property type="match status" value="1"/>
</dbReference>
<organism evidence="8 9">
    <name type="scientific">Halomonas tibetensis</name>
    <dbReference type="NCBI Taxonomy" id="2259590"/>
    <lineage>
        <taxon>Bacteria</taxon>
        <taxon>Pseudomonadati</taxon>
        <taxon>Pseudomonadota</taxon>
        <taxon>Gammaproteobacteria</taxon>
        <taxon>Oceanospirillales</taxon>
        <taxon>Halomonadaceae</taxon>
        <taxon>Halomonas</taxon>
    </lineage>
</organism>
<feature type="transmembrane region" description="Helical" evidence="6">
    <location>
        <begin position="113"/>
        <end position="138"/>
    </location>
</feature>
<evidence type="ECO:0000313" key="9">
    <source>
        <dbReference type="Proteomes" id="UP001595386"/>
    </source>
</evidence>
<keyword evidence="2" id="KW-1003">Cell membrane</keyword>
<feature type="domain" description="Sulfatase N-terminal" evidence="7">
    <location>
        <begin position="229"/>
        <end position="505"/>
    </location>
</feature>
<feature type="transmembrane region" description="Helical" evidence="6">
    <location>
        <begin position="50"/>
        <end position="67"/>
    </location>
</feature>
<feature type="transmembrane region" description="Helical" evidence="6">
    <location>
        <begin position="12"/>
        <end position="30"/>
    </location>
</feature>
<evidence type="ECO:0000256" key="4">
    <source>
        <dbReference type="ARBA" id="ARBA00022989"/>
    </source>
</evidence>
<feature type="transmembrane region" description="Helical" evidence="6">
    <location>
        <begin position="74"/>
        <end position="93"/>
    </location>
</feature>
<name>A0ABV7B7V4_9GAMM</name>
<dbReference type="PANTHER" id="PTHR47371">
    <property type="entry name" value="LIPOTEICHOIC ACID SYNTHASE"/>
    <property type="match status" value="1"/>
</dbReference>
<keyword evidence="3 6" id="KW-0812">Transmembrane</keyword>
<dbReference type="InterPro" id="IPR050448">
    <property type="entry name" value="OpgB/LTA_synthase_biosynth"/>
</dbReference>
<dbReference type="Pfam" id="PF00884">
    <property type="entry name" value="Sulfatase"/>
    <property type="match status" value="1"/>
</dbReference>
<comment type="caution">
    <text evidence="8">The sequence shown here is derived from an EMBL/GenBank/DDBJ whole genome shotgun (WGS) entry which is preliminary data.</text>
</comment>
<dbReference type="InterPro" id="IPR000917">
    <property type="entry name" value="Sulfatase_N"/>
</dbReference>
<protein>
    <submittedName>
        <fullName evidence="8">LTA synthase family protein</fullName>
        <ecNumber evidence="8">2.7.8.-</ecNumber>
    </submittedName>
</protein>
<accession>A0ABV7B7V4</accession>
<keyword evidence="8" id="KW-0808">Transferase</keyword>
<dbReference type="Proteomes" id="UP001595386">
    <property type="component" value="Unassembled WGS sequence"/>
</dbReference>
<reference evidence="9" key="1">
    <citation type="journal article" date="2019" name="Int. J. Syst. Evol. Microbiol.">
        <title>The Global Catalogue of Microorganisms (GCM) 10K type strain sequencing project: providing services to taxonomists for standard genome sequencing and annotation.</title>
        <authorList>
            <consortium name="The Broad Institute Genomics Platform"/>
            <consortium name="The Broad Institute Genome Sequencing Center for Infectious Disease"/>
            <person name="Wu L."/>
            <person name="Ma J."/>
        </authorList>
    </citation>
    <scope>NUCLEOTIDE SEQUENCE [LARGE SCALE GENOMIC DNA]</scope>
    <source>
        <strain evidence="9">KCTC 52660</strain>
    </source>
</reference>
<keyword evidence="9" id="KW-1185">Reference proteome</keyword>
<evidence type="ECO:0000256" key="1">
    <source>
        <dbReference type="ARBA" id="ARBA00004651"/>
    </source>
</evidence>
<evidence type="ECO:0000259" key="7">
    <source>
        <dbReference type="Pfam" id="PF00884"/>
    </source>
</evidence>
<feature type="transmembrane region" description="Helical" evidence="6">
    <location>
        <begin position="150"/>
        <end position="169"/>
    </location>
</feature>
<evidence type="ECO:0000313" key="8">
    <source>
        <dbReference type="EMBL" id="MFC2992559.1"/>
    </source>
</evidence>
<dbReference type="SUPFAM" id="SSF53649">
    <property type="entry name" value="Alkaline phosphatase-like"/>
    <property type="match status" value="1"/>
</dbReference>
<proteinExistence type="predicted"/>
<evidence type="ECO:0000256" key="2">
    <source>
        <dbReference type="ARBA" id="ARBA00022475"/>
    </source>
</evidence>
<keyword evidence="4 6" id="KW-1133">Transmembrane helix</keyword>
<sequence>MPRQSFIPPLSPLVGRALLGLALLVSPLFWRLLSLQERSLNGQWQDASGLAGDIAVTLVTLAALLWLRHWRPWLAALGGLGWVALHIVNYEYVRTFDALAQLRYAHYLGDVTFLTGSAMHVTHPGLALLLATATVLAAMWPWQARPQRNIGLPASIVGLTLGLASLSLASDTSVTDWRRHHPVLASLQAMASSTAPAVTLAGSSKPPTALLADTTGAPSIALTGKTPTNVLLIMLEGVTGGYLPSLAEQAELPSEIRMPRLDTLAQDGMLYSQFIAQQRQTNRGSYALLCGDLPRLGSQPASMSDFAMGPASPTCLPDVLSEAGYHSVYLQAAPLSFMMKDTFMAKAGFDEVKGDDAVAHAYQRNGWGVDDKAFLEQGLQEVARLRQQKKPWLLTLLTSGTHHPFNLPPEVAANGSPEQQAFTYLDDAIGDFMKAMRERGWLDDTLVLITSDEAAGMRQLADETARRLTQNWGIMAVHAPQVPARRIDAPYQQSDVALSILDYLGQAERQGLPFLGRSLFRDYPAPRALHMANTYANQVQALTPWSWIVCDENLSECQAHPFTNSPWQLAHDRQRAPDETQVERLRQAVAYSRRPHQPETSGDEGFRLAVPGPRQLPGAHQSRLLTGGQYLTTTGPVAIEGSFRLEVQDRDNVKVEHYLTSARGIVHETALPLLRPGDTLSVHYRIPLAESQTRLENLLRIRALSDDKQGERPGSVTLEDASMRLVTRGWLERWWQNDAPQVTLELQRAATRATNRLALLDPELTRHAECLQPVNATQPHATFKGNGCEPGAMLYANYTHMPQGGQAQVEFNIEVLAGEAEWQLDLVAALGNQAVAHAEPERLQAGDQRHLTLDASVPEGTRHLEARLLLRQASPELEWRLSGAKLTMRD</sequence>
<evidence type="ECO:0000256" key="3">
    <source>
        <dbReference type="ARBA" id="ARBA00022692"/>
    </source>
</evidence>
<dbReference type="RefSeq" id="WP_379759063.1">
    <property type="nucleotide sequence ID" value="NZ_JBHRSQ010000014.1"/>
</dbReference>
<gene>
    <name evidence="8" type="ORF">ACFODV_10995</name>
</gene>